<feature type="transmembrane region" description="Helical" evidence="6">
    <location>
        <begin position="103"/>
        <end position="126"/>
    </location>
</feature>
<dbReference type="Pfam" id="PF04138">
    <property type="entry name" value="GtrA_DPMS_TM"/>
    <property type="match status" value="1"/>
</dbReference>
<evidence type="ECO:0000313" key="8">
    <source>
        <dbReference type="EMBL" id="AWB33537.1"/>
    </source>
</evidence>
<feature type="transmembrane region" description="Helical" evidence="6">
    <location>
        <begin position="7"/>
        <end position="32"/>
    </location>
</feature>
<feature type="transmembrane region" description="Helical" evidence="6">
    <location>
        <begin position="38"/>
        <end position="55"/>
    </location>
</feature>
<feature type="domain" description="GtrA/DPMS transmembrane" evidence="7">
    <location>
        <begin position="11"/>
        <end position="125"/>
    </location>
</feature>
<reference evidence="8 9" key="1">
    <citation type="submission" date="2018-04" db="EMBL/GenBank/DDBJ databases">
        <title>Bordetella sp. HZ20 isolated from seawater.</title>
        <authorList>
            <person name="Sun C."/>
        </authorList>
    </citation>
    <scope>NUCLEOTIDE SEQUENCE [LARGE SCALE GENOMIC DNA]</scope>
    <source>
        <strain evidence="8 9">HZ20</strain>
    </source>
</reference>
<accession>A0A2R4XI95</accession>
<dbReference type="GO" id="GO:0000271">
    <property type="term" value="P:polysaccharide biosynthetic process"/>
    <property type="evidence" value="ECO:0007669"/>
    <property type="project" value="InterPro"/>
</dbReference>
<dbReference type="EMBL" id="CP028901">
    <property type="protein sequence ID" value="AWB33537.1"/>
    <property type="molecule type" value="Genomic_DNA"/>
</dbReference>
<evidence type="ECO:0000313" key="9">
    <source>
        <dbReference type="Proteomes" id="UP000244571"/>
    </source>
</evidence>
<dbReference type="InterPro" id="IPR007267">
    <property type="entry name" value="GtrA_DPMS_TM"/>
</dbReference>
<dbReference type="RefSeq" id="WP_108620966.1">
    <property type="nucleotide sequence ID" value="NZ_CP028901.1"/>
</dbReference>
<keyword evidence="3 6" id="KW-0812">Transmembrane</keyword>
<dbReference type="AlphaFoldDB" id="A0A2R4XI95"/>
<dbReference type="OrthoDB" id="8562382at2"/>
<evidence type="ECO:0000259" key="7">
    <source>
        <dbReference type="Pfam" id="PF04138"/>
    </source>
</evidence>
<evidence type="ECO:0000256" key="6">
    <source>
        <dbReference type="SAM" id="Phobius"/>
    </source>
</evidence>
<dbReference type="PANTHER" id="PTHR38459">
    <property type="entry name" value="PROPHAGE BACTOPRENOL-LINKED GLUCOSE TRANSLOCASE HOMOLOG"/>
    <property type="match status" value="1"/>
</dbReference>
<proteinExistence type="inferred from homology"/>
<gene>
    <name evidence="8" type="ORF">DBV39_07230</name>
</gene>
<evidence type="ECO:0000256" key="1">
    <source>
        <dbReference type="ARBA" id="ARBA00004141"/>
    </source>
</evidence>
<dbReference type="InterPro" id="IPR051401">
    <property type="entry name" value="GtrA_CellWall_Glycosyl"/>
</dbReference>
<name>A0A2R4XI95_9BURK</name>
<sequence length="132" mass="14773">MKRLMRQLFWFVVVGTSSALVHWLVVVALVTHFTMNPLLANVAGWLIAFVVSFTGHYQLTFRHQNTAALSAVRRFFALSASGFLINETSYALLLTYTSINYEWLLAGVLIGVAFLTFVASKLWAFAPQRVTG</sequence>
<keyword evidence="4 6" id="KW-1133">Transmembrane helix</keyword>
<dbReference type="GO" id="GO:0005886">
    <property type="term" value="C:plasma membrane"/>
    <property type="evidence" value="ECO:0007669"/>
    <property type="project" value="TreeGrafter"/>
</dbReference>
<protein>
    <submittedName>
        <fullName evidence="8">GtrA family protein</fullName>
    </submittedName>
</protein>
<evidence type="ECO:0000256" key="3">
    <source>
        <dbReference type="ARBA" id="ARBA00022692"/>
    </source>
</evidence>
<dbReference type="KEGG" id="boz:DBV39_07230"/>
<evidence type="ECO:0000256" key="4">
    <source>
        <dbReference type="ARBA" id="ARBA00022989"/>
    </source>
</evidence>
<keyword evidence="5 6" id="KW-0472">Membrane</keyword>
<dbReference type="Proteomes" id="UP000244571">
    <property type="component" value="Chromosome"/>
</dbReference>
<dbReference type="PANTHER" id="PTHR38459:SF1">
    <property type="entry name" value="PROPHAGE BACTOPRENOL-LINKED GLUCOSE TRANSLOCASE HOMOLOG"/>
    <property type="match status" value="1"/>
</dbReference>
<keyword evidence="9" id="KW-1185">Reference proteome</keyword>
<comment type="similarity">
    <text evidence="2">Belongs to the GtrA family.</text>
</comment>
<evidence type="ECO:0000256" key="5">
    <source>
        <dbReference type="ARBA" id="ARBA00023136"/>
    </source>
</evidence>
<evidence type="ECO:0000256" key="2">
    <source>
        <dbReference type="ARBA" id="ARBA00009399"/>
    </source>
</evidence>
<comment type="subcellular location">
    <subcellularLocation>
        <location evidence="1">Membrane</location>
        <topology evidence="1">Multi-pass membrane protein</topology>
    </subcellularLocation>
</comment>
<feature type="transmembrane region" description="Helical" evidence="6">
    <location>
        <begin position="75"/>
        <end position="97"/>
    </location>
</feature>
<organism evidence="8 9">
    <name type="scientific">Orrella marina</name>
    <dbReference type="NCBI Taxonomy" id="2163011"/>
    <lineage>
        <taxon>Bacteria</taxon>
        <taxon>Pseudomonadati</taxon>
        <taxon>Pseudomonadota</taxon>
        <taxon>Betaproteobacteria</taxon>
        <taxon>Burkholderiales</taxon>
        <taxon>Alcaligenaceae</taxon>
        <taxon>Orrella</taxon>
    </lineage>
</organism>